<dbReference type="PROSITE" id="PS52034">
    <property type="entry name" value="PEPTIDASE_M32"/>
    <property type="match status" value="1"/>
</dbReference>
<dbReference type="Proteomes" id="UP000507695">
    <property type="component" value="Unassembled WGS sequence"/>
</dbReference>
<accession>A0A4P0Y7A7</accession>
<feature type="compositionally biased region" description="Basic residues" evidence="1">
    <location>
        <begin position="282"/>
        <end position="293"/>
    </location>
</feature>
<keyword evidence="2" id="KW-0121">Carboxypeptidase</keyword>
<dbReference type="GO" id="GO:0004181">
    <property type="term" value="F:metallocarboxypeptidase activity"/>
    <property type="evidence" value="ECO:0007669"/>
    <property type="project" value="InterPro"/>
</dbReference>
<dbReference type="EC" id="3.4.17.19" evidence="2"/>
<dbReference type="AlphaFoldDB" id="A0A4P0Y7A7"/>
<keyword evidence="2" id="KW-0378">Hydrolase</keyword>
<feature type="compositionally biased region" description="Basic residues" evidence="1">
    <location>
        <begin position="230"/>
        <end position="256"/>
    </location>
</feature>
<reference evidence="2" key="1">
    <citation type="submission" date="2019-04" db="EMBL/GenBank/DDBJ databases">
        <authorList>
            <consortium name="Pathogen Informatics"/>
        </authorList>
    </citation>
    <scope>NUCLEOTIDE SEQUENCE</scope>
    <source>
        <strain evidence="2">NCTC9183</strain>
    </source>
</reference>
<protein>
    <submittedName>
        <fullName evidence="2">Thermostable carboxypeptidase 1</fullName>
        <ecNumber evidence="2">3.4.17.19</ecNumber>
    </submittedName>
</protein>
<name>A0A4P0Y7A7_KLEPN</name>
<proteinExistence type="predicted"/>
<evidence type="ECO:0000313" key="2">
    <source>
        <dbReference type="EMBL" id="VTM55625.1"/>
    </source>
</evidence>
<dbReference type="Pfam" id="PF02074">
    <property type="entry name" value="Peptidase_M32"/>
    <property type="match status" value="1"/>
</dbReference>
<dbReference type="PANTHER" id="PTHR34217">
    <property type="entry name" value="METAL-DEPENDENT CARBOXYPEPTIDASE"/>
    <property type="match status" value="1"/>
</dbReference>
<keyword evidence="2" id="KW-0645">Protease</keyword>
<dbReference type="InterPro" id="IPR001333">
    <property type="entry name" value="Peptidase_M32_Taq"/>
</dbReference>
<dbReference type="PANTHER" id="PTHR34217:SF1">
    <property type="entry name" value="CARBOXYPEPTIDASE 1"/>
    <property type="match status" value="1"/>
</dbReference>
<gene>
    <name evidence="2" type="ORF">NCTC9183_03625</name>
</gene>
<feature type="region of interest" description="Disordered" evidence="1">
    <location>
        <begin position="224"/>
        <end position="300"/>
    </location>
</feature>
<dbReference type="EMBL" id="CABDVL010000003">
    <property type="protein sequence ID" value="VTM55625.1"/>
    <property type="molecule type" value="Genomic_DNA"/>
</dbReference>
<dbReference type="GO" id="GO:0006508">
    <property type="term" value="P:proteolysis"/>
    <property type="evidence" value="ECO:0007669"/>
    <property type="project" value="InterPro"/>
</dbReference>
<evidence type="ECO:0000256" key="1">
    <source>
        <dbReference type="SAM" id="MobiDB-lite"/>
    </source>
</evidence>
<dbReference type="SUPFAM" id="SSF55486">
    <property type="entry name" value="Metalloproteases ('zincins'), catalytic domain"/>
    <property type="match status" value="1"/>
</dbReference>
<sequence>MTENTPYQQLTRTFQRLSRFSHLAAIAGWDMFAMMPPGGSVARGEALAELGVLQHQILTDKKVGQWLQEARLQDLNDVEQANLREMQRQYDQAALLPESLVEAKSLAGSRCEHAWRSQRPANDWTGFADNLREVVRLSRQEAQIRADARGGSRYDALLDIFEPDMTSARLDSLFADLKSWLPSLLSQAVEKQAKQTLIAPQGPFPIAEQRELGLQAMRILGFDFDGGAPRHQRPPVLRRRTPGCAHHHPLQRKRPAQRSVRRDPRNRPRPLRAESTSPVGRPARRTRPLHRYPRVAEPVF</sequence>
<dbReference type="Gene3D" id="1.10.1370.30">
    <property type="match status" value="1"/>
</dbReference>
<organism evidence="2">
    <name type="scientific">Klebsiella pneumoniae</name>
    <dbReference type="NCBI Taxonomy" id="573"/>
    <lineage>
        <taxon>Bacteria</taxon>
        <taxon>Pseudomonadati</taxon>
        <taxon>Pseudomonadota</taxon>
        <taxon>Gammaproteobacteria</taxon>
        <taxon>Enterobacterales</taxon>
        <taxon>Enterobacteriaceae</taxon>
        <taxon>Klebsiella/Raoultella group</taxon>
        <taxon>Klebsiella</taxon>
        <taxon>Klebsiella pneumoniae complex</taxon>
    </lineage>
</organism>